<proteinExistence type="predicted"/>
<reference evidence="3" key="2">
    <citation type="journal article" date="2024" name="Plant">
        <title>Genomic evolution and insights into agronomic trait innovations of Sesamum species.</title>
        <authorList>
            <person name="Miao H."/>
            <person name="Wang L."/>
            <person name="Qu L."/>
            <person name="Liu H."/>
            <person name="Sun Y."/>
            <person name="Le M."/>
            <person name="Wang Q."/>
            <person name="Wei S."/>
            <person name="Zheng Y."/>
            <person name="Lin W."/>
            <person name="Duan Y."/>
            <person name="Cao H."/>
            <person name="Xiong S."/>
            <person name="Wang X."/>
            <person name="Wei L."/>
            <person name="Li C."/>
            <person name="Ma Q."/>
            <person name="Ju M."/>
            <person name="Zhao R."/>
            <person name="Li G."/>
            <person name="Mu C."/>
            <person name="Tian Q."/>
            <person name="Mei H."/>
            <person name="Zhang T."/>
            <person name="Gao T."/>
            <person name="Zhang H."/>
        </authorList>
    </citation>
    <scope>NUCLEOTIDE SEQUENCE</scope>
    <source>
        <strain evidence="3">3651</strain>
    </source>
</reference>
<feature type="region of interest" description="Disordered" evidence="2">
    <location>
        <begin position="1"/>
        <end position="35"/>
    </location>
</feature>
<reference evidence="3" key="1">
    <citation type="submission" date="2020-06" db="EMBL/GenBank/DDBJ databases">
        <authorList>
            <person name="Li T."/>
            <person name="Hu X."/>
            <person name="Zhang T."/>
            <person name="Song X."/>
            <person name="Zhang H."/>
            <person name="Dai N."/>
            <person name="Sheng W."/>
            <person name="Hou X."/>
            <person name="Wei L."/>
        </authorList>
    </citation>
    <scope>NUCLEOTIDE SEQUENCE</scope>
    <source>
        <strain evidence="3">3651</strain>
        <tissue evidence="3">Leaf</tissue>
    </source>
</reference>
<feature type="coiled-coil region" evidence="1">
    <location>
        <begin position="265"/>
        <end position="320"/>
    </location>
</feature>
<protein>
    <submittedName>
        <fullName evidence="3">Uncharacterized protein</fullName>
    </submittedName>
</protein>
<keyword evidence="1" id="KW-0175">Coiled coil</keyword>
<dbReference type="AlphaFoldDB" id="A0AAE2CLE0"/>
<dbReference type="EMBL" id="JACGWO010000005">
    <property type="protein sequence ID" value="KAK4426470.1"/>
    <property type="molecule type" value="Genomic_DNA"/>
</dbReference>
<sequence length="437" mass="47993">MTLDARSHRVAATSGARSHHVAATSNVSPSGSSSAWDEVTTAGCYVSDSVVMNARIAQLSRALRGGPTSVVGGCSSEAATSDIPYVPSHASSEPTSSSPTMVAVDVVLNRFPLLQVILLPTPGRSLWRSLLRSASTLLWRLVRLRNVNASISVVSSRASVANRDPSAGAAKDATEEKENTRHLKEMVIWWRQAREELKAPSNRTAEMVGEKLDPSWAISARSSVLHSLVGQDSWELYKACLIERDQAMAFSHDLSLKCSMFRYQKSVAESKVVDLQKEISEAKQREKDVFDAKAALEAENADLKAQLHRAKEAVQQSMEDVFERGRIDGFSAGEVAGCARGVAEGREVFLCSDEYKKMTATYRLEGARDFLKTPTFKLAVDIQSAHFLNEGFDKYVSQVDYLKGFVNDFVRTRLDPSLDATLQPYPRRSCTTDHRGG</sequence>
<evidence type="ECO:0000256" key="2">
    <source>
        <dbReference type="SAM" id="MobiDB-lite"/>
    </source>
</evidence>
<organism evidence="3 4">
    <name type="scientific">Sesamum alatum</name>
    <dbReference type="NCBI Taxonomy" id="300844"/>
    <lineage>
        <taxon>Eukaryota</taxon>
        <taxon>Viridiplantae</taxon>
        <taxon>Streptophyta</taxon>
        <taxon>Embryophyta</taxon>
        <taxon>Tracheophyta</taxon>
        <taxon>Spermatophyta</taxon>
        <taxon>Magnoliopsida</taxon>
        <taxon>eudicotyledons</taxon>
        <taxon>Gunneridae</taxon>
        <taxon>Pentapetalae</taxon>
        <taxon>asterids</taxon>
        <taxon>lamiids</taxon>
        <taxon>Lamiales</taxon>
        <taxon>Pedaliaceae</taxon>
        <taxon>Sesamum</taxon>
    </lineage>
</organism>
<keyword evidence="4" id="KW-1185">Reference proteome</keyword>
<evidence type="ECO:0000256" key="1">
    <source>
        <dbReference type="SAM" id="Coils"/>
    </source>
</evidence>
<evidence type="ECO:0000313" key="3">
    <source>
        <dbReference type="EMBL" id="KAK4426470.1"/>
    </source>
</evidence>
<name>A0AAE2CLE0_9LAMI</name>
<feature type="compositionally biased region" description="Polar residues" evidence="2">
    <location>
        <begin position="23"/>
        <end position="35"/>
    </location>
</feature>
<gene>
    <name evidence="3" type="ORF">Salat_1415600</name>
</gene>
<dbReference type="Proteomes" id="UP001293254">
    <property type="component" value="Unassembled WGS sequence"/>
</dbReference>
<accession>A0AAE2CLE0</accession>
<comment type="caution">
    <text evidence="3">The sequence shown here is derived from an EMBL/GenBank/DDBJ whole genome shotgun (WGS) entry which is preliminary data.</text>
</comment>
<evidence type="ECO:0000313" key="4">
    <source>
        <dbReference type="Proteomes" id="UP001293254"/>
    </source>
</evidence>